<evidence type="ECO:0008006" key="4">
    <source>
        <dbReference type="Google" id="ProtNLM"/>
    </source>
</evidence>
<proteinExistence type="predicted"/>
<dbReference type="Proteomes" id="UP000663850">
    <property type="component" value="Unassembled WGS sequence"/>
</dbReference>
<comment type="caution">
    <text evidence="2">The sequence shown here is derived from an EMBL/GenBank/DDBJ whole genome shotgun (WGS) entry which is preliminary data.</text>
</comment>
<name>A0A8H2WX86_9AGAM</name>
<evidence type="ECO:0000313" key="2">
    <source>
        <dbReference type="EMBL" id="CAE6412054.1"/>
    </source>
</evidence>
<dbReference type="InterPro" id="IPR004242">
    <property type="entry name" value="Transposase_21"/>
</dbReference>
<accession>A0A8H2WX86</accession>
<reference evidence="2" key="1">
    <citation type="submission" date="2021-01" db="EMBL/GenBank/DDBJ databases">
        <authorList>
            <person name="Kaushik A."/>
        </authorList>
    </citation>
    <scope>NUCLEOTIDE SEQUENCE</scope>
    <source>
        <strain evidence="2">Type strain: AG8-Rh-89/</strain>
    </source>
</reference>
<evidence type="ECO:0000256" key="1">
    <source>
        <dbReference type="SAM" id="MobiDB-lite"/>
    </source>
</evidence>
<dbReference type="PANTHER" id="PTHR46579:SF2">
    <property type="entry name" value="C2H2-TYPE DOMAIN-CONTAINING PROTEIN"/>
    <property type="match status" value="1"/>
</dbReference>
<dbReference type="AlphaFoldDB" id="A0A8H2WX86"/>
<sequence length="613" mass="68015">MRNCTRRINFELKQKVNCAESDKEEPTVASVSSAHRPEPLNLVNPRLATSNQLVANSDGYDDTTMPTWGLSGHNALGARFDYGAGAGSDSDESDAGKLPGCVILSFYQEAGAEQTDSGSDSDSDLGSGECTYEPPIGVEVDYTSGSGSEADIDTEDEMYPELDVLEYISPIPTRSPSPISEDGFDTAEPSNLTSGLEGNQQEDPKPPETVRPSGDDLGQATEGNTADRNVPEPPDALRAFREWILKMSSTGDLTVEAAESLLKTLNTCLEKDLLRCGPETNTAHRLPLTLETLQRQARQPSELMERYALQEILGRPGILDAMKKHREFLQREGKPPGVYEDIQDGELWQNFMKGDSKFFEHLYNIGLVLMCDWFQPSTRQSAASNSIGAISLCIANLPPHLRNLPENKILVGVTPGPHEPNVDTINNFLDPMVDELLELWNNGMTIRGESGELIESAVALVACACDSPAARKLGGFGGTGSTYPCTSCWCSHRELHEFNREFPRRTRKEHKRAAKAYRKLPNKSQKQKFISTRYEKDWPAGYRHSALLRLPYWDATTMVVVDPMHCLFLGVVDWQFHTIWVDMKHLRPGEELDELQTMVQPFVHDIVGARQVV</sequence>
<feature type="region of interest" description="Disordered" evidence="1">
    <location>
        <begin position="112"/>
        <end position="152"/>
    </location>
</feature>
<organism evidence="2 3">
    <name type="scientific">Rhizoctonia solani</name>
    <dbReference type="NCBI Taxonomy" id="456999"/>
    <lineage>
        <taxon>Eukaryota</taxon>
        <taxon>Fungi</taxon>
        <taxon>Dikarya</taxon>
        <taxon>Basidiomycota</taxon>
        <taxon>Agaricomycotina</taxon>
        <taxon>Agaricomycetes</taxon>
        <taxon>Cantharellales</taxon>
        <taxon>Ceratobasidiaceae</taxon>
        <taxon>Rhizoctonia</taxon>
    </lineage>
</organism>
<gene>
    <name evidence="2" type="ORF">RDB_LOCUS2034</name>
</gene>
<protein>
    <recommendedName>
        <fullName evidence="4">Transposase family Tnp2 protein</fullName>
    </recommendedName>
</protein>
<dbReference type="Pfam" id="PF02992">
    <property type="entry name" value="Transposase_21"/>
    <property type="match status" value="1"/>
</dbReference>
<feature type="compositionally biased region" description="Low complexity" evidence="1">
    <location>
        <begin position="170"/>
        <end position="180"/>
    </location>
</feature>
<feature type="region of interest" description="Disordered" evidence="1">
    <location>
        <begin position="170"/>
        <end position="234"/>
    </location>
</feature>
<evidence type="ECO:0000313" key="3">
    <source>
        <dbReference type="Proteomes" id="UP000663850"/>
    </source>
</evidence>
<dbReference type="PANTHER" id="PTHR46579">
    <property type="entry name" value="F5/8 TYPE C DOMAIN-CONTAINING PROTEIN-RELATED"/>
    <property type="match status" value="1"/>
</dbReference>
<dbReference type="EMBL" id="CAJMWZ010000159">
    <property type="protein sequence ID" value="CAE6412054.1"/>
    <property type="molecule type" value="Genomic_DNA"/>
</dbReference>
<feature type="compositionally biased region" description="Polar residues" evidence="1">
    <location>
        <begin position="188"/>
        <end position="201"/>
    </location>
</feature>
<feature type="region of interest" description="Disordered" evidence="1">
    <location>
        <begin position="19"/>
        <end position="47"/>
    </location>
</feature>
<feature type="compositionally biased region" description="Low complexity" evidence="1">
    <location>
        <begin position="116"/>
        <end position="128"/>
    </location>
</feature>